<comment type="caution">
    <text evidence="2">The sequence shown here is derived from an EMBL/GenBank/DDBJ whole genome shotgun (WGS) entry which is preliminary data.</text>
</comment>
<evidence type="ECO:0000313" key="2">
    <source>
        <dbReference type="EMBL" id="TYB77322.1"/>
    </source>
</evidence>
<gene>
    <name evidence="2" type="ORF">ES676_03250</name>
</gene>
<proteinExistence type="predicted"/>
<protein>
    <submittedName>
        <fullName evidence="2">Uncharacterized protein</fullName>
    </submittedName>
</protein>
<name>A0A8H2QFZ6_9FLAO</name>
<feature type="transmembrane region" description="Helical" evidence="1">
    <location>
        <begin position="45"/>
        <end position="62"/>
    </location>
</feature>
<dbReference type="AlphaFoldDB" id="A0A8H2QFZ6"/>
<keyword evidence="1" id="KW-1133">Transmembrane helix</keyword>
<keyword evidence="1" id="KW-0472">Membrane</keyword>
<reference evidence="2 3" key="1">
    <citation type="submission" date="2019-08" db="EMBL/GenBank/DDBJ databases">
        <title>Genomes of Antarctic Bizionia species.</title>
        <authorList>
            <person name="Bowman J.P."/>
        </authorList>
    </citation>
    <scope>NUCLEOTIDE SEQUENCE [LARGE SCALE GENOMIC DNA]</scope>
    <source>
        <strain evidence="2 3">HFD</strain>
    </source>
</reference>
<dbReference type="EMBL" id="VSKM01000003">
    <property type="protein sequence ID" value="TYB77322.1"/>
    <property type="molecule type" value="Genomic_DNA"/>
</dbReference>
<keyword evidence="1" id="KW-0812">Transmembrane</keyword>
<sequence length="66" mass="7608">METEHNEVPQKKKNIWDLISGIAFIGLGGYRFYSHFLTEATLSNLRLVFAAAFLGFGIYNLYKYTK</sequence>
<dbReference type="Proteomes" id="UP000323324">
    <property type="component" value="Unassembled WGS sequence"/>
</dbReference>
<accession>A0A8H2QFZ6</accession>
<keyword evidence="3" id="KW-1185">Reference proteome</keyword>
<organism evidence="2 3">
    <name type="scientific">Bizionia saleffrena</name>
    <dbReference type="NCBI Taxonomy" id="291189"/>
    <lineage>
        <taxon>Bacteria</taxon>
        <taxon>Pseudomonadati</taxon>
        <taxon>Bacteroidota</taxon>
        <taxon>Flavobacteriia</taxon>
        <taxon>Flavobacteriales</taxon>
        <taxon>Flavobacteriaceae</taxon>
        <taxon>Bizionia</taxon>
    </lineage>
</organism>
<feature type="transmembrane region" description="Helical" evidence="1">
    <location>
        <begin position="15"/>
        <end position="33"/>
    </location>
</feature>
<evidence type="ECO:0000313" key="3">
    <source>
        <dbReference type="Proteomes" id="UP000323324"/>
    </source>
</evidence>
<evidence type="ECO:0000256" key="1">
    <source>
        <dbReference type="SAM" id="Phobius"/>
    </source>
</evidence>
<dbReference type="RefSeq" id="WP_148368611.1">
    <property type="nucleotide sequence ID" value="NZ_VSKM01000003.1"/>
</dbReference>